<protein>
    <recommendedName>
        <fullName evidence="3">Calponin-homology (CH) domain-containing protein</fullName>
    </recommendedName>
</protein>
<keyword evidence="5" id="KW-1185">Reference proteome</keyword>
<feature type="transmembrane region" description="Helical" evidence="2">
    <location>
        <begin position="640"/>
        <end position="659"/>
    </location>
</feature>
<reference evidence="4 5" key="1">
    <citation type="journal article" date="2020" name="IScience">
        <title>Genome Sequencing of the Endangered Kingdonia uniflora (Circaeasteraceae, Ranunculales) Reveals Potential Mechanisms of Evolutionary Specialization.</title>
        <authorList>
            <person name="Sun Y."/>
            <person name="Deng T."/>
            <person name="Zhang A."/>
            <person name="Moore M.J."/>
            <person name="Landis J.B."/>
            <person name="Lin N."/>
            <person name="Zhang H."/>
            <person name="Zhang X."/>
            <person name="Huang J."/>
            <person name="Zhang X."/>
            <person name="Sun H."/>
            <person name="Wang H."/>
        </authorList>
    </citation>
    <scope>NUCLEOTIDE SEQUENCE [LARGE SCALE GENOMIC DNA]</scope>
    <source>
        <strain evidence="4">TB1705</strain>
        <tissue evidence="4">Leaf</tissue>
    </source>
</reference>
<dbReference type="PANTHER" id="PTHR46756:SF18">
    <property type="entry name" value="GAS2-LIKE PROTEIN PICKLED EGGS"/>
    <property type="match status" value="1"/>
</dbReference>
<dbReference type="GO" id="GO:0008093">
    <property type="term" value="F:cytoskeletal anchor activity"/>
    <property type="evidence" value="ECO:0007669"/>
    <property type="project" value="TreeGrafter"/>
</dbReference>
<accession>A0A7J7LZ41</accession>
<name>A0A7J7LZ41_9MAGN</name>
<dbReference type="PROSITE" id="PS50021">
    <property type="entry name" value="CH"/>
    <property type="match status" value="1"/>
</dbReference>
<dbReference type="GO" id="GO:0005884">
    <property type="term" value="C:actin filament"/>
    <property type="evidence" value="ECO:0007669"/>
    <property type="project" value="TreeGrafter"/>
</dbReference>
<dbReference type="Proteomes" id="UP000541444">
    <property type="component" value="Unassembled WGS sequence"/>
</dbReference>
<sequence length="707" mass="79070">MGRAAVLSSRAVSSDVRRVSVETSFRELDDVFLQTQTRIWLGEVLGTRLDDEIPVADLLADGKLLYQVSKVIWKMLLKNSMKLRYSKSYFGESVVSGKRSGRYMPYSNVDSFLKICQILGLSGIDLFSPSDVVEKRDIRRVCMCIRSVSKKARFKDVHVPDFDIVTYTVSMPKDMVKCIRRSLEKSHCRSTSAIESDPSMVSRPNGRKYFLPAIHRFLHEDKFTNFLRGQGDDENPLSTSENFGFSPVDRNLGNASVLEDSGDNYTSEGDYISCQSGLSNFVSFNRESGTVFYRLSSAHKNSRCELGRGFFEENEDTEVSSTISVNSSSDKFESLDYEDLSEAEDSNSICGYESQDVLDYETSVDSSTNETAFGMKFQDIGSSTKPRLNVKVFGGTPSKHDIITTQNLNDSSEKDHFVSKVDITCETRQSRQEKVRIEEEVKVLVGCSRKTFAETSSELFYDPELDSRGLVITGNEQWNLFDANSTTLDQSMDCLANLDTLKEISSVPINGNDQSRETVSLPHNCISGSVSHDYEKGGTGSSGYFCSDLEPSVGGASMHSCGSKIENEPCKTAEYSENIEEGHKSRCSLDENGLHVIQLACMSREDAESCLESKDKHSENHEKLDRDKTEAPKHKTYKTVLLKSVAGGMTFIGAFFLFFHLRRKSSQDKFNETSIPSKEVVKARSGEIKRQQRGKVGGVYPGDKLRF</sequence>
<evidence type="ECO:0000313" key="4">
    <source>
        <dbReference type="EMBL" id="KAF6147911.1"/>
    </source>
</evidence>
<evidence type="ECO:0000259" key="3">
    <source>
        <dbReference type="PROSITE" id="PS50021"/>
    </source>
</evidence>
<dbReference type="InterPro" id="IPR036872">
    <property type="entry name" value="CH_dom_sf"/>
</dbReference>
<gene>
    <name evidence="4" type="ORF">GIB67_014491</name>
</gene>
<feature type="region of interest" description="Disordered" evidence="1">
    <location>
        <begin position="684"/>
        <end position="707"/>
    </location>
</feature>
<dbReference type="OrthoDB" id="21595at2759"/>
<evidence type="ECO:0000313" key="5">
    <source>
        <dbReference type="Proteomes" id="UP000541444"/>
    </source>
</evidence>
<keyword evidence="2" id="KW-1133">Transmembrane helix</keyword>
<proteinExistence type="predicted"/>
<dbReference type="AlphaFoldDB" id="A0A7J7LZ41"/>
<dbReference type="EMBL" id="JACGCM010001872">
    <property type="protein sequence ID" value="KAF6147911.1"/>
    <property type="molecule type" value="Genomic_DNA"/>
</dbReference>
<keyword evidence="2" id="KW-0812">Transmembrane</keyword>
<organism evidence="4 5">
    <name type="scientific">Kingdonia uniflora</name>
    <dbReference type="NCBI Taxonomy" id="39325"/>
    <lineage>
        <taxon>Eukaryota</taxon>
        <taxon>Viridiplantae</taxon>
        <taxon>Streptophyta</taxon>
        <taxon>Embryophyta</taxon>
        <taxon>Tracheophyta</taxon>
        <taxon>Spermatophyta</taxon>
        <taxon>Magnoliopsida</taxon>
        <taxon>Ranunculales</taxon>
        <taxon>Circaeasteraceae</taxon>
        <taxon>Kingdonia</taxon>
    </lineage>
</organism>
<dbReference type="CDD" id="cd00014">
    <property type="entry name" value="CH_SF"/>
    <property type="match status" value="1"/>
</dbReference>
<feature type="domain" description="Calponin-homology (CH)" evidence="3">
    <location>
        <begin position="31"/>
        <end position="153"/>
    </location>
</feature>
<evidence type="ECO:0000256" key="2">
    <source>
        <dbReference type="SAM" id="Phobius"/>
    </source>
</evidence>
<dbReference type="InterPro" id="IPR001715">
    <property type="entry name" value="CH_dom"/>
</dbReference>
<dbReference type="Gene3D" id="1.10.418.10">
    <property type="entry name" value="Calponin-like domain"/>
    <property type="match status" value="1"/>
</dbReference>
<keyword evidence="2" id="KW-0472">Membrane</keyword>
<comment type="caution">
    <text evidence="4">The sequence shown here is derived from an EMBL/GenBank/DDBJ whole genome shotgun (WGS) entry which is preliminary data.</text>
</comment>
<dbReference type="PANTHER" id="PTHR46756">
    <property type="entry name" value="TRANSGELIN"/>
    <property type="match status" value="1"/>
</dbReference>
<evidence type="ECO:0000256" key="1">
    <source>
        <dbReference type="SAM" id="MobiDB-lite"/>
    </source>
</evidence>
<dbReference type="GO" id="GO:0051015">
    <property type="term" value="F:actin filament binding"/>
    <property type="evidence" value="ECO:0007669"/>
    <property type="project" value="TreeGrafter"/>
</dbReference>
<dbReference type="GO" id="GO:0051764">
    <property type="term" value="P:actin crosslink formation"/>
    <property type="evidence" value="ECO:0007669"/>
    <property type="project" value="TreeGrafter"/>
</dbReference>
<dbReference type="SUPFAM" id="SSF47576">
    <property type="entry name" value="Calponin-homology domain, CH-domain"/>
    <property type="match status" value="1"/>
</dbReference>